<evidence type="ECO:0000313" key="10">
    <source>
        <dbReference type="Proteomes" id="UP001498238"/>
    </source>
</evidence>
<feature type="domain" description="MobA-like NTP transferase" evidence="8">
    <location>
        <begin position="6"/>
        <end position="151"/>
    </location>
</feature>
<dbReference type="EMBL" id="BAAAAF010000001">
    <property type="protein sequence ID" value="GAA0034158.1"/>
    <property type="molecule type" value="Genomic_DNA"/>
</dbReference>
<sequence>MSITVMILSGGRSSRFGGVHKPGVRLGEQTVISRILTTVRAALPEAEVWVAGPTDGLTDAEAGSVRSVREVPEFSGPLAGIDAVVRAMGEAETTVILAGDMPLIPAAHLRDLVTASTESGLPAAGSDDRGKLQFLCAAWPTSLLIDRLDDIGETKDRAVRLLFDGLEVTPVDIDPSEVVDFDTREEYERIARRLSEADGAPVGGFAGEDGAAVGSAADTGGGTVDTEGVRSARRPVPAEVMRVRELAGTELAGAELAISEADVAAVLEFASHIKHSDSTVSPVVAAFLAGRLRADYPDTSIAEALARVEEALTRPDGGESPARS</sequence>
<protein>
    <recommendedName>
        <fullName evidence="8">MobA-like NTP transferase domain-containing protein</fullName>
    </recommendedName>
</protein>
<keyword evidence="3" id="KW-0479">Metal-binding</keyword>
<proteinExistence type="predicted"/>
<accession>A0ABN0SIJ6</accession>
<keyword evidence="2" id="KW-0808">Transferase</keyword>
<dbReference type="Gene3D" id="3.90.550.10">
    <property type="entry name" value="Spore Coat Polysaccharide Biosynthesis Protein SpsA, Chain A"/>
    <property type="match status" value="1"/>
</dbReference>
<dbReference type="InterPro" id="IPR029044">
    <property type="entry name" value="Nucleotide-diphossugar_trans"/>
</dbReference>
<comment type="caution">
    <text evidence="9">The sequence shown here is derived from an EMBL/GenBank/DDBJ whole genome shotgun (WGS) entry which is preliminary data.</text>
</comment>
<reference evidence="9 10" key="1">
    <citation type="submission" date="2024-01" db="EMBL/GenBank/DDBJ databases">
        <title>Characterization of antibiotic resistant novel bacterial strains and their environmental applications.</title>
        <authorList>
            <person name="Manzoor S."/>
            <person name="Abbas S."/>
            <person name="Arshad M."/>
            <person name="Ahmed I."/>
        </authorList>
    </citation>
    <scope>NUCLEOTIDE SEQUENCE [LARGE SCALE GENOMIC DNA]</scope>
    <source>
        <strain evidence="9 10">NCCP-602</strain>
    </source>
</reference>
<evidence type="ECO:0000259" key="8">
    <source>
        <dbReference type="Pfam" id="PF12804"/>
    </source>
</evidence>
<dbReference type="PANTHER" id="PTHR19136">
    <property type="entry name" value="MOLYBDENUM COFACTOR GUANYLYLTRANSFERASE"/>
    <property type="match status" value="1"/>
</dbReference>
<dbReference type="SUPFAM" id="SSF53448">
    <property type="entry name" value="Nucleotide-diphospho-sugar transferases"/>
    <property type="match status" value="1"/>
</dbReference>
<keyword evidence="6" id="KW-0342">GTP-binding</keyword>
<dbReference type="RefSeq" id="WP_339391159.1">
    <property type="nucleotide sequence ID" value="NZ_BAAAAF010000001.1"/>
</dbReference>
<gene>
    <name evidence="9" type="ORF">NCCP602_01190</name>
</gene>
<evidence type="ECO:0000256" key="5">
    <source>
        <dbReference type="ARBA" id="ARBA00022842"/>
    </source>
</evidence>
<evidence type="ECO:0000256" key="1">
    <source>
        <dbReference type="ARBA" id="ARBA00022490"/>
    </source>
</evidence>
<dbReference type="InterPro" id="IPR013482">
    <property type="entry name" value="Molybde_CF_guanTrfase"/>
</dbReference>
<keyword evidence="5" id="KW-0460">Magnesium</keyword>
<evidence type="ECO:0000256" key="7">
    <source>
        <dbReference type="ARBA" id="ARBA00023150"/>
    </source>
</evidence>
<keyword evidence="4" id="KW-0547">Nucleotide-binding</keyword>
<evidence type="ECO:0000256" key="3">
    <source>
        <dbReference type="ARBA" id="ARBA00022723"/>
    </source>
</evidence>
<dbReference type="CDD" id="cd02503">
    <property type="entry name" value="MobA"/>
    <property type="match status" value="1"/>
</dbReference>
<name>A0ABN0SIJ6_9MICO</name>
<keyword evidence="1" id="KW-0963">Cytoplasm</keyword>
<dbReference type="Proteomes" id="UP001498238">
    <property type="component" value="Unassembled WGS sequence"/>
</dbReference>
<dbReference type="Pfam" id="PF12804">
    <property type="entry name" value="NTP_transf_3"/>
    <property type="match status" value="1"/>
</dbReference>
<dbReference type="InterPro" id="IPR025877">
    <property type="entry name" value="MobA-like_NTP_Trfase"/>
</dbReference>
<keyword evidence="7" id="KW-0501">Molybdenum cofactor biosynthesis</keyword>
<evidence type="ECO:0000256" key="2">
    <source>
        <dbReference type="ARBA" id="ARBA00022679"/>
    </source>
</evidence>
<evidence type="ECO:0000256" key="6">
    <source>
        <dbReference type="ARBA" id="ARBA00023134"/>
    </source>
</evidence>
<evidence type="ECO:0000256" key="4">
    <source>
        <dbReference type="ARBA" id="ARBA00022741"/>
    </source>
</evidence>
<keyword evidence="10" id="KW-1185">Reference proteome</keyword>
<dbReference type="PANTHER" id="PTHR19136:SF81">
    <property type="entry name" value="MOLYBDENUM COFACTOR GUANYLYLTRANSFERASE"/>
    <property type="match status" value="1"/>
</dbReference>
<organism evidence="9 10">
    <name type="scientific">Brevibacterium metallidurans</name>
    <dbReference type="NCBI Taxonomy" id="1482676"/>
    <lineage>
        <taxon>Bacteria</taxon>
        <taxon>Bacillati</taxon>
        <taxon>Actinomycetota</taxon>
        <taxon>Actinomycetes</taxon>
        <taxon>Micrococcales</taxon>
        <taxon>Brevibacteriaceae</taxon>
        <taxon>Brevibacterium</taxon>
    </lineage>
</organism>
<evidence type="ECO:0000313" key="9">
    <source>
        <dbReference type="EMBL" id="GAA0034158.1"/>
    </source>
</evidence>